<feature type="binding site" evidence="6">
    <location>
        <position position="85"/>
    </location>
    <ligand>
        <name>[4Fe-4S] cluster</name>
        <dbReference type="ChEBI" id="CHEBI:49883"/>
        <note>4Fe-4S-S-AdoMet</note>
    </ligand>
</feature>
<sequence>MSYEKEALYYNSLSNKEVKCSLCPHNCNIKEDKLGLCRVRYNNNGILYSLSYGKTTALAVDPIEKKPLYHFYPNSTILSVGSFGCNLSCGFCQNYRIAHSQPDYKYISPELLCNIAEDAKQTGSVGVAFTYNEPSIWYEYIYDTAKLLKKNDIKTVLVTNGYIELEPLKDLIPYIDAMNIDVKAFTESFYKKNCKGKLNDVKRTVEFCSKKTHIEITTLLIPSENDSSKEITDLVSWISSINSDIPIHLSRYFPAFKFKQHPTPENTMYLAKEIASKYLAFVYMGNIPGIDNNTYCKICQNLVINRNNYEVNVRGIQNNSCKECGNPINIAM</sequence>
<dbReference type="KEGG" id="salq:SYNTR_2222"/>
<reference evidence="9" key="1">
    <citation type="journal article" date="2019" name="Microbiology">
        <title>Complete Genome Sequence of an Uncultured Bacterium of the Candidate Phylum Bipolaricaulota.</title>
        <authorList>
            <person name="Kadnikov V.V."/>
            <person name="Mardanov A.V."/>
            <person name="Beletsky A.V."/>
            <person name="Frank Y.A."/>
            <person name="Karnachuk O.V."/>
            <person name="Ravin N.V."/>
        </authorList>
    </citation>
    <scope>NUCLEOTIDE SEQUENCE [LARGE SCALE GENOMIC DNA]</scope>
</reference>
<organism evidence="8 9">
    <name type="scientific">Candidatus Syntrophocurvum alkaliphilum</name>
    <dbReference type="NCBI Taxonomy" id="2293317"/>
    <lineage>
        <taxon>Bacteria</taxon>
        <taxon>Bacillati</taxon>
        <taxon>Bacillota</taxon>
        <taxon>Clostridia</taxon>
        <taxon>Eubacteriales</taxon>
        <taxon>Syntrophomonadaceae</taxon>
        <taxon>Candidatus Syntrophocurvum</taxon>
    </lineage>
</organism>
<evidence type="ECO:0000256" key="2">
    <source>
        <dbReference type="ARBA" id="ARBA00022691"/>
    </source>
</evidence>
<evidence type="ECO:0000256" key="6">
    <source>
        <dbReference type="PIRSR" id="PIRSR004869-50"/>
    </source>
</evidence>
<dbReference type="Gene3D" id="3.20.20.70">
    <property type="entry name" value="Aldolase class I"/>
    <property type="match status" value="1"/>
</dbReference>
<dbReference type="GO" id="GO:0016829">
    <property type="term" value="F:lyase activity"/>
    <property type="evidence" value="ECO:0007669"/>
    <property type="project" value="UniProtKB-KW"/>
</dbReference>
<name>A0A6I6DFK8_9FIRM</name>
<dbReference type="GO" id="GO:0051539">
    <property type="term" value="F:4 iron, 4 sulfur cluster binding"/>
    <property type="evidence" value="ECO:0007669"/>
    <property type="project" value="UniProtKB-KW"/>
</dbReference>
<evidence type="ECO:0000313" key="8">
    <source>
        <dbReference type="EMBL" id="QGU00816.1"/>
    </source>
</evidence>
<keyword evidence="5 6" id="KW-0411">Iron-sulfur</keyword>
<dbReference type="InterPro" id="IPR034457">
    <property type="entry name" value="Organic_radical-activating"/>
</dbReference>
<keyword evidence="2 6" id="KW-0949">S-adenosyl-L-methionine</keyword>
<dbReference type="PANTHER" id="PTHR30352:SF5">
    <property type="entry name" value="PYRUVATE FORMATE-LYASE 1-ACTIVATING ENZYME"/>
    <property type="match status" value="1"/>
</dbReference>
<evidence type="ECO:0000256" key="4">
    <source>
        <dbReference type="ARBA" id="ARBA00023004"/>
    </source>
</evidence>
<keyword evidence="8" id="KW-0456">Lyase</keyword>
<feature type="domain" description="Radical SAM core" evidence="7">
    <location>
        <begin position="70"/>
        <end position="291"/>
    </location>
</feature>
<protein>
    <submittedName>
        <fullName evidence="8">Radical SAM, Pyruvate-formate lyase-activating enzyme like</fullName>
    </submittedName>
</protein>
<gene>
    <name evidence="8" type="ORF">SYNTR_2222</name>
</gene>
<proteinExistence type="predicted"/>
<dbReference type="Pfam" id="PF04055">
    <property type="entry name" value="Radical_SAM"/>
    <property type="match status" value="1"/>
</dbReference>
<dbReference type="AlphaFoldDB" id="A0A6I6DFK8"/>
<dbReference type="PIRSF" id="PIRSF004869">
    <property type="entry name" value="PflX_prd"/>
    <property type="match status" value="1"/>
</dbReference>
<accession>A0A6I6DFK8</accession>
<keyword evidence="8" id="KW-0670">Pyruvate</keyword>
<dbReference type="SFLD" id="SFLDG01101">
    <property type="entry name" value="Uncharacterised_Radical_SAM_Su"/>
    <property type="match status" value="1"/>
</dbReference>
<keyword evidence="4 6" id="KW-0408">Iron</keyword>
<dbReference type="InterPro" id="IPR007197">
    <property type="entry name" value="rSAM"/>
</dbReference>
<dbReference type="InterPro" id="IPR016431">
    <property type="entry name" value="Pyrv-formate_lyase-activ_prd"/>
</dbReference>
<keyword evidence="1" id="KW-0004">4Fe-4S</keyword>
<dbReference type="PANTHER" id="PTHR30352">
    <property type="entry name" value="PYRUVATE FORMATE-LYASE-ACTIVATING ENZYME"/>
    <property type="match status" value="1"/>
</dbReference>
<dbReference type="NCBIfam" id="TIGR04337">
    <property type="entry name" value="AmmeMemoSam_rS"/>
    <property type="match status" value="1"/>
</dbReference>
<dbReference type="OrthoDB" id="9778883at2"/>
<dbReference type="EMBL" id="CP046457">
    <property type="protein sequence ID" value="QGU00816.1"/>
    <property type="molecule type" value="Genomic_DNA"/>
</dbReference>
<evidence type="ECO:0000256" key="3">
    <source>
        <dbReference type="ARBA" id="ARBA00022723"/>
    </source>
</evidence>
<dbReference type="GO" id="GO:0046872">
    <property type="term" value="F:metal ion binding"/>
    <property type="evidence" value="ECO:0007669"/>
    <property type="project" value="UniProtKB-KW"/>
</dbReference>
<dbReference type="SFLD" id="SFLDS00029">
    <property type="entry name" value="Radical_SAM"/>
    <property type="match status" value="1"/>
</dbReference>
<evidence type="ECO:0000256" key="5">
    <source>
        <dbReference type="ARBA" id="ARBA00023014"/>
    </source>
</evidence>
<keyword evidence="3 6" id="KW-0479">Metal-binding</keyword>
<feature type="binding site" evidence="6">
    <location>
        <position position="92"/>
    </location>
    <ligand>
        <name>[4Fe-4S] cluster</name>
        <dbReference type="ChEBI" id="CHEBI:49883"/>
        <note>4Fe-4S-S-AdoMet</note>
    </ligand>
</feature>
<dbReference type="InterPro" id="IPR058240">
    <property type="entry name" value="rSAM_sf"/>
</dbReference>
<dbReference type="CDD" id="cd01335">
    <property type="entry name" value="Radical_SAM"/>
    <property type="match status" value="1"/>
</dbReference>
<dbReference type="InterPro" id="IPR027596">
    <property type="entry name" value="AmmeMemoSam_rS"/>
</dbReference>
<feature type="binding site" evidence="6">
    <location>
        <position position="89"/>
    </location>
    <ligand>
        <name>[4Fe-4S] cluster</name>
        <dbReference type="ChEBI" id="CHEBI:49883"/>
        <note>4Fe-4S-S-AdoMet</note>
    </ligand>
</feature>
<dbReference type="PROSITE" id="PS51918">
    <property type="entry name" value="RADICAL_SAM"/>
    <property type="match status" value="1"/>
</dbReference>
<evidence type="ECO:0000256" key="1">
    <source>
        <dbReference type="ARBA" id="ARBA00022485"/>
    </source>
</evidence>
<dbReference type="RefSeq" id="WP_156204564.1">
    <property type="nucleotide sequence ID" value="NZ_CP046457.1"/>
</dbReference>
<evidence type="ECO:0000259" key="7">
    <source>
        <dbReference type="PROSITE" id="PS51918"/>
    </source>
</evidence>
<comment type="cofactor">
    <cofactor evidence="6">
        <name>[4Fe-4S] cluster</name>
        <dbReference type="ChEBI" id="CHEBI:49883"/>
    </cofactor>
    <text evidence="6">Binds 1 [4Fe-4S] cluster. The cluster is coordinated with 3 cysteines and an exchangeable S-adenosyl-L-methionine.</text>
</comment>
<dbReference type="Proteomes" id="UP000426444">
    <property type="component" value="Chromosome"/>
</dbReference>
<dbReference type="InterPro" id="IPR013785">
    <property type="entry name" value="Aldolase_TIM"/>
</dbReference>
<keyword evidence="9" id="KW-1185">Reference proteome</keyword>
<dbReference type="SUPFAM" id="SSF102114">
    <property type="entry name" value="Radical SAM enzymes"/>
    <property type="match status" value="1"/>
</dbReference>
<evidence type="ECO:0000313" key="9">
    <source>
        <dbReference type="Proteomes" id="UP000426444"/>
    </source>
</evidence>